<dbReference type="OrthoDB" id="9764871at2"/>
<dbReference type="PANTHER" id="PTHR11461:SF211">
    <property type="entry name" value="GH10112P-RELATED"/>
    <property type="match status" value="1"/>
</dbReference>
<dbReference type="AlphaFoldDB" id="A0A1G9ZYD8"/>
<proteinExistence type="inferred from homology"/>
<dbReference type="CDD" id="cd19590">
    <property type="entry name" value="serpin_thermopin-like"/>
    <property type="match status" value="1"/>
</dbReference>
<dbReference type="STRING" id="1005944.SAMN05192576_1884"/>
<dbReference type="PROSITE" id="PS51257">
    <property type="entry name" value="PROKAR_LIPOPROTEIN"/>
    <property type="match status" value="1"/>
</dbReference>
<dbReference type="GO" id="GO:0004867">
    <property type="term" value="F:serine-type endopeptidase inhibitor activity"/>
    <property type="evidence" value="ECO:0007669"/>
    <property type="project" value="InterPro"/>
</dbReference>
<dbReference type="InterPro" id="IPR023796">
    <property type="entry name" value="Serpin_dom"/>
</dbReference>
<reference evidence="4 5" key="1">
    <citation type="submission" date="2016-10" db="EMBL/GenBank/DDBJ databases">
        <authorList>
            <person name="de Groot N.N."/>
        </authorList>
    </citation>
    <scope>NUCLEOTIDE SEQUENCE [LARGE SCALE GENOMIC DNA]</scope>
    <source>
        <strain evidence="4 5">CGMCC 1.11147</strain>
    </source>
</reference>
<dbReference type="Proteomes" id="UP000199004">
    <property type="component" value="Unassembled WGS sequence"/>
</dbReference>
<dbReference type="InterPro" id="IPR036186">
    <property type="entry name" value="Serpin_sf"/>
</dbReference>
<keyword evidence="2" id="KW-0732">Signal</keyword>
<dbReference type="Gene3D" id="3.30.497.10">
    <property type="entry name" value="Antithrombin, subunit I, domain 2"/>
    <property type="match status" value="1"/>
</dbReference>
<evidence type="ECO:0000313" key="5">
    <source>
        <dbReference type="Proteomes" id="UP000199004"/>
    </source>
</evidence>
<feature type="chain" id="PRO_5011736194" evidence="2">
    <location>
        <begin position="26"/>
        <end position="441"/>
    </location>
</feature>
<evidence type="ECO:0000256" key="1">
    <source>
        <dbReference type="RuleBase" id="RU000411"/>
    </source>
</evidence>
<dbReference type="RefSeq" id="WP_091024012.1">
    <property type="nucleotide sequence ID" value="NZ_BKAE01000022.1"/>
</dbReference>
<feature type="signal peptide" evidence="2">
    <location>
        <begin position="1"/>
        <end position="25"/>
    </location>
</feature>
<feature type="domain" description="Serpin" evidence="3">
    <location>
        <begin position="74"/>
        <end position="439"/>
    </location>
</feature>
<dbReference type="Pfam" id="PF00079">
    <property type="entry name" value="Serpin"/>
    <property type="match status" value="1"/>
</dbReference>
<protein>
    <submittedName>
        <fullName evidence="4">Serpin B</fullName>
    </submittedName>
</protein>
<dbReference type="InterPro" id="IPR006311">
    <property type="entry name" value="TAT_signal"/>
</dbReference>
<dbReference type="InterPro" id="IPR042185">
    <property type="entry name" value="Serpin_sf_2"/>
</dbReference>
<accession>A0A1G9ZYD8</accession>
<name>A0A1G9ZYD8_9ACTN</name>
<evidence type="ECO:0000256" key="2">
    <source>
        <dbReference type="SAM" id="SignalP"/>
    </source>
</evidence>
<dbReference type="SUPFAM" id="SSF56574">
    <property type="entry name" value="Serpins"/>
    <property type="match status" value="1"/>
</dbReference>
<evidence type="ECO:0000313" key="4">
    <source>
        <dbReference type="EMBL" id="SDN26479.1"/>
    </source>
</evidence>
<dbReference type="SMART" id="SM00093">
    <property type="entry name" value="SERPIN"/>
    <property type="match status" value="1"/>
</dbReference>
<evidence type="ECO:0000259" key="3">
    <source>
        <dbReference type="SMART" id="SM00093"/>
    </source>
</evidence>
<dbReference type="PROSITE" id="PS00284">
    <property type="entry name" value="SERPIN"/>
    <property type="match status" value="1"/>
</dbReference>
<dbReference type="InterPro" id="IPR000215">
    <property type="entry name" value="Serpin_fam"/>
</dbReference>
<comment type="similarity">
    <text evidence="1">Belongs to the serpin family.</text>
</comment>
<dbReference type="EMBL" id="FNIC01000002">
    <property type="protein sequence ID" value="SDN26479.1"/>
    <property type="molecule type" value="Genomic_DNA"/>
</dbReference>
<gene>
    <name evidence="4" type="ORF">SAMN05192576_1884</name>
</gene>
<keyword evidence="5" id="KW-1185">Reference proteome</keyword>
<dbReference type="PANTHER" id="PTHR11461">
    <property type="entry name" value="SERINE PROTEASE INHIBITOR, SERPIN"/>
    <property type="match status" value="1"/>
</dbReference>
<dbReference type="Gene3D" id="2.30.39.10">
    <property type="entry name" value="Alpha-1-antitrypsin, domain 1"/>
    <property type="match status" value="1"/>
</dbReference>
<dbReference type="InterPro" id="IPR042178">
    <property type="entry name" value="Serpin_sf_1"/>
</dbReference>
<sequence length="441" mass="46129">MLDRRSLLRALSLSALAVGAAPLLAACGDDPGKPTPPAPGGDTELGLVSSDVRRAEAPATAVPAASASVHALGAGLYGQLATEPGNLALSPYSVAVALAMTQNGAVGETRTQMLDVMDADDDALNEGLNALTVHIESLAGTQKRADGTEAEVALDAANALFGEETMTFEEPFLDTLAREYGAGMRTVDYVGATEAARTAINEWTAKQTHDRIEEIIPPDLLDVTTRLVLVNAIYLKAPWERPFEKDLTEDAPFHLEDGSTVSVPMMRPTDGPIALGKGDGWQAVPLPYAGGRVAMTVVLPDEGRLADVEAQVVAGGLPEILASPKPEGVGLLLPKWTFRTDAALGDALMALGMTLPFEAGNADFSAMTTEADLYISAVLHQAFIAVDEEGTEAAAATAVVMMESSAPQLTPVVVDRPFLFVIHDVEHGTPLFVGRVSDPSA</sequence>
<dbReference type="GO" id="GO:0005615">
    <property type="term" value="C:extracellular space"/>
    <property type="evidence" value="ECO:0007669"/>
    <property type="project" value="InterPro"/>
</dbReference>
<dbReference type="InterPro" id="IPR023795">
    <property type="entry name" value="Serpin_CS"/>
</dbReference>
<organism evidence="4 5">
    <name type="scientific">Nocardioides szechwanensis</name>
    <dbReference type="NCBI Taxonomy" id="1005944"/>
    <lineage>
        <taxon>Bacteria</taxon>
        <taxon>Bacillati</taxon>
        <taxon>Actinomycetota</taxon>
        <taxon>Actinomycetes</taxon>
        <taxon>Propionibacteriales</taxon>
        <taxon>Nocardioidaceae</taxon>
        <taxon>Nocardioides</taxon>
    </lineage>
</organism>
<dbReference type="PROSITE" id="PS51318">
    <property type="entry name" value="TAT"/>
    <property type="match status" value="1"/>
</dbReference>